<dbReference type="EMBL" id="LSBJ02000004">
    <property type="protein sequence ID" value="OWT42987.1"/>
    <property type="molecule type" value="Genomic_DNA"/>
</dbReference>
<protein>
    <submittedName>
        <fullName evidence="1">Uncharacterized protein</fullName>
    </submittedName>
</protein>
<name>A0A219AQB6_METCM</name>
<dbReference type="KEGG" id="pchm:VFPPC_17820"/>
<reference evidence="1 2" key="1">
    <citation type="journal article" date="2016" name="PLoS Pathog.">
        <title>Biosynthesis of antibiotic leucinostatins in bio-control fungus Purpureocillium lilacinum and their inhibition on phytophthora revealed by genome mining.</title>
        <authorList>
            <person name="Wang G."/>
            <person name="Liu Z."/>
            <person name="Lin R."/>
            <person name="Li E."/>
            <person name="Mao Z."/>
            <person name="Ling J."/>
            <person name="Yang Y."/>
            <person name="Yin W.B."/>
            <person name="Xie B."/>
        </authorList>
    </citation>
    <scope>NUCLEOTIDE SEQUENCE [LARGE SCALE GENOMIC DNA]</scope>
    <source>
        <strain evidence="1">170</strain>
    </source>
</reference>
<dbReference type="GeneID" id="28851114"/>
<evidence type="ECO:0000313" key="1">
    <source>
        <dbReference type="EMBL" id="OWT42987.1"/>
    </source>
</evidence>
<accession>A0A219AQB6</accession>
<dbReference type="AlphaFoldDB" id="A0A219AQB6"/>
<proteinExistence type="predicted"/>
<evidence type="ECO:0000313" key="2">
    <source>
        <dbReference type="Proteomes" id="UP000078397"/>
    </source>
</evidence>
<comment type="caution">
    <text evidence="1">The sequence shown here is derived from an EMBL/GenBank/DDBJ whole genome shotgun (WGS) entry which is preliminary data.</text>
</comment>
<dbReference type="RefSeq" id="XP_018143996.2">
    <property type="nucleotide sequence ID" value="XM_018287120.2"/>
</dbReference>
<dbReference type="Proteomes" id="UP000078397">
    <property type="component" value="Unassembled WGS sequence"/>
</dbReference>
<gene>
    <name evidence="1" type="ORF">VFPPC_17820</name>
</gene>
<organism evidence="1 2">
    <name type="scientific">Pochonia chlamydosporia 170</name>
    <dbReference type="NCBI Taxonomy" id="1380566"/>
    <lineage>
        <taxon>Eukaryota</taxon>
        <taxon>Fungi</taxon>
        <taxon>Dikarya</taxon>
        <taxon>Ascomycota</taxon>
        <taxon>Pezizomycotina</taxon>
        <taxon>Sordariomycetes</taxon>
        <taxon>Hypocreomycetidae</taxon>
        <taxon>Hypocreales</taxon>
        <taxon>Clavicipitaceae</taxon>
        <taxon>Pochonia</taxon>
    </lineage>
</organism>
<sequence>MQHSNVSDDPDYVVVLGIKPAYINLVPKSLFGASIEINERGQYVKLGDGRLIWPASTCRIYNPKEGACQRLFGDWISQGVENIQRRFEGRSSNMRDGCIYMEVDSDSKKRAQLCITMDKATGSSLQEELFYM</sequence>
<keyword evidence="2" id="KW-1185">Reference proteome</keyword>